<dbReference type="Proteomes" id="UP000663881">
    <property type="component" value="Unassembled WGS sequence"/>
</dbReference>
<gene>
    <name evidence="1" type="ORF">IZO911_LOCUS42538</name>
    <name evidence="2" type="ORF">OKA104_LOCUS47390</name>
</gene>
<dbReference type="Proteomes" id="UP000663860">
    <property type="component" value="Unassembled WGS sequence"/>
</dbReference>
<reference evidence="2" key="1">
    <citation type="submission" date="2021-02" db="EMBL/GenBank/DDBJ databases">
        <authorList>
            <person name="Nowell W R."/>
        </authorList>
    </citation>
    <scope>NUCLEOTIDE SEQUENCE</scope>
</reference>
<dbReference type="EMBL" id="CAJNOE010001848">
    <property type="protein sequence ID" value="CAF1454061.1"/>
    <property type="molecule type" value="Genomic_DNA"/>
</dbReference>
<comment type="caution">
    <text evidence="2">The sequence shown here is derived from an EMBL/GenBank/DDBJ whole genome shotgun (WGS) entry which is preliminary data.</text>
</comment>
<dbReference type="AlphaFoldDB" id="A0A820J9V2"/>
<organism evidence="2 3">
    <name type="scientific">Adineta steineri</name>
    <dbReference type="NCBI Taxonomy" id="433720"/>
    <lineage>
        <taxon>Eukaryota</taxon>
        <taxon>Metazoa</taxon>
        <taxon>Spiralia</taxon>
        <taxon>Gnathifera</taxon>
        <taxon>Rotifera</taxon>
        <taxon>Eurotatoria</taxon>
        <taxon>Bdelloidea</taxon>
        <taxon>Adinetida</taxon>
        <taxon>Adinetidae</taxon>
        <taxon>Adineta</taxon>
    </lineage>
</organism>
<evidence type="ECO:0000313" key="1">
    <source>
        <dbReference type="EMBL" id="CAF1454061.1"/>
    </source>
</evidence>
<name>A0A820J9V2_9BILA</name>
<sequence>MVKIMETICDATADVYEYFSKKSDIIKLHFCIYSPRIDYDNVNEQIPEIALDELIYIVQVKRKKKSVDAHGISNFMLDFLDLSH</sequence>
<protein>
    <submittedName>
        <fullName evidence="2">Uncharacterized protein</fullName>
    </submittedName>
</protein>
<evidence type="ECO:0000313" key="2">
    <source>
        <dbReference type="EMBL" id="CAF4323722.1"/>
    </source>
</evidence>
<proteinExistence type="predicted"/>
<accession>A0A820J9V2</accession>
<evidence type="ECO:0000313" key="3">
    <source>
        <dbReference type="Proteomes" id="UP000663881"/>
    </source>
</evidence>
<dbReference type="EMBL" id="CAJOAY010018710">
    <property type="protein sequence ID" value="CAF4323722.1"/>
    <property type="molecule type" value="Genomic_DNA"/>
</dbReference>